<name>A0A1B0DR80_PHLPP</name>
<evidence type="ECO:0000313" key="1">
    <source>
        <dbReference type="EnsemblMetazoa" id="PPAI011063-PA"/>
    </source>
</evidence>
<organism evidence="1 2">
    <name type="scientific">Phlebotomus papatasi</name>
    <name type="common">Sandfly</name>
    <dbReference type="NCBI Taxonomy" id="29031"/>
    <lineage>
        <taxon>Eukaryota</taxon>
        <taxon>Metazoa</taxon>
        <taxon>Ecdysozoa</taxon>
        <taxon>Arthropoda</taxon>
        <taxon>Hexapoda</taxon>
        <taxon>Insecta</taxon>
        <taxon>Pterygota</taxon>
        <taxon>Neoptera</taxon>
        <taxon>Endopterygota</taxon>
        <taxon>Diptera</taxon>
        <taxon>Nematocera</taxon>
        <taxon>Psychodoidea</taxon>
        <taxon>Psychodidae</taxon>
        <taxon>Phlebotomus</taxon>
        <taxon>Phlebotomus</taxon>
    </lineage>
</organism>
<dbReference type="VEuPathDB" id="VectorBase:PPAI011063"/>
<dbReference type="Proteomes" id="UP000092462">
    <property type="component" value="Unassembled WGS sequence"/>
</dbReference>
<evidence type="ECO:0000313" key="2">
    <source>
        <dbReference type="Proteomes" id="UP000092462"/>
    </source>
</evidence>
<protein>
    <submittedName>
        <fullName evidence="1">Uncharacterized protein</fullName>
    </submittedName>
</protein>
<sequence>MMSISGDTFNSIYVQAIDGDSNEAIGTWRRAQGSVPIDACSAVLHSSYEDSTDSIELKWVSPVDGNGKVVFG</sequence>
<accession>A0A1B0DR80</accession>
<dbReference type="EMBL" id="AJVK01008957">
    <property type="status" value="NOT_ANNOTATED_CDS"/>
    <property type="molecule type" value="Genomic_DNA"/>
</dbReference>
<dbReference type="VEuPathDB" id="VectorBase:PPAPM1_006125"/>
<keyword evidence="2" id="KW-1185">Reference proteome</keyword>
<proteinExistence type="predicted"/>
<dbReference type="EnsemblMetazoa" id="PPAI011063-RA">
    <property type="protein sequence ID" value="PPAI011063-PA"/>
    <property type="gene ID" value="PPAI011063"/>
</dbReference>
<dbReference type="AlphaFoldDB" id="A0A1B0DR80"/>
<reference evidence="1" key="1">
    <citation type="submission" date="2022-08" db="UniProtKB">
        <authorList>
            <consortium name="EnsemblMetazoa"/>
        </authorList>
    </citation>
    <scope>IDENTIFICATION</scope>
    <source>
        <strain evidence="1">Israel</strain>
    </source>
</reference>